<evidence type="ECO:0000313" key="2">
    <source>
        <dbReference type="EMBL" id="EDO43040.1"/>
    </source>
</evidence>
<proteinExistence type="predicted"/>
<dbReference type="Proteomes" id="UP000001593">
    <property type="component" value="Unassembled WGS sequence"/>
</dbReference>
<keyword evidence="1" id="KW-1133">Transmembrane helix</keyword>
<dbReference type="PANTHER" id="PTHR33539:SF1">
    <property type="entry name" value="UPF0764 PROTEIN C16ORF89"/>
    <property type="match status" value="1"/>
</dbReference>
<dbReference type="InParanoid" id="A7RZR9"/>
<dbReference type="STRING" id="45351.A7RZR9"/>
<organism evidence="2 3">
    <name type="scientific">Nematostella vectensis</name>
    <name type="common">Starlet sea anemone</name>
    <dbReference type="NCBI Taxonomy" id="45351"/>
    <lineage>
        <taxon>Eukaryota</taxon>
        <taxon>Metazoa</taxon>
        <taxon>Cnidaria</taxon>
        <taxon>Anthozoa</taxon>
        <taxon>Hexacorallia</taxon>
        <taxon>Actiniaria</taxon>
        <taxon>Edwardsiidae</taxon>
        <taxon>Nematostella</taxon>
    </lineage>
</organism>
<dbReference type="AlphaFoldDB" id="A7RZR9"/>
<evidence type="ECO:0000256" key="1">
    <source>
        <dbReference type="SAM" id="Phobius"/>
    </source>
</evidence>
<gene>
    <name evidence="2" type="ORF">NEMVEDRAFT_v1g204565</name>
</gene>
<dbReference type="HOGENOM" id="CLU_1580377_0_0_1"/>
<feature type="transmembrane region" description="Helical" evidence="1">
    <location>
        <begin position="95"/>
        <end position="115"/>
    </location>
</feature>
<dbReference type="Pfam" id="PF15882">
    <property type="entry name" value="DUF4735"/>
    <property type="match status" value="1"/>
</dbReference>
<dbReference type="InterPro" id="IPR031751">
    <property type="entry name" value="DUF4735"/>
</dbReference>
<keyword evidence="1" id="KW-0812">Transmembrane</keyword>
<sequence>MKSQEAKVFVSVNQSLGDMDLYLEQCVVGSMLGYEEFLSLRQLQQILAWQHPKGCFGFHGDIIRKPEDEYEDEDTWETKTTMRKLKVAKTLKDGCELHISGVAVGLLGMYILWLYDIMGTGTQSEHDMKPDKFDTWIKYSTVIVILALVVYIMSKRRLRYRVISLLRIM</sequence>
<dbReference type="OrthoDB" id="5949187at2759"/>
<feature type="transmembrane region" description="Helical" evidence="1">
    <location>
        <begin position="135"/>
        <end position="153"/>
    </location>
</feature>
<dbReference type="EMBL" id="DS469558">
    <property type="protein sequence ID" value="EDO43040.1"/>
    <property type="molecule type" value="Genomic_DNA"/>
</dbReference>
<dbReference type="PhylomeDB" id="A7RZR9"/>
<reference evidence="2 3" key="1">
    <citation type="journal article" date="2007" name="Science">
        <title>Sea anemone genome reveals ancestral eumetazoan gene repertoire and genomic organization.</title>
        <authorList>
            <person name="Putnam N.H."/>
            <person name="Srivastava M."/>
            <person name="Hellsten U."/>
            <person name="Dirks B."/>
            <person name="Chapman J."/>
            <person name="Salamov A."/>
            <person name="Terry A."/>
            <person name="Shapiro H."/>
            <person name="Lindquist E."/>
            <person name="Kapitonov V.V."/>
            <person name="Jurka J."/>
            <person name="Genikhovich G."/>
            <person name="Grigoriev I.V."/>
            <person name="Lucas S.M."/>
            <person name="Steele R.E."/>
            <person name="Finnerty J.R."/>
            <person name="Technau U."/>
            <person name="Martindale M.Q."/>
            <person name="Rokhsar D.S."/>
        </authorList>
    </citation>
    <scope>NUCLEOTIDE SEQUENCE [LARGE SCALE GENOMIC DNA]</scope>
    <source>
        <strain evidence="3">CH2 X CH6</strain>
    </source>
</reference>
<name>A7RZR9_NEMVE</name>
<accession>A7RZR9</accession>
<dbReference type="PANTHER" id="PTHR33539">
    <property type="entry name" value="UPF0764 PROTEIN C16ORF89"/>
    <property type="match status" value="1"/>
</dbReference>
<keyword evidence="1" id="KW-0472">Membrane</keyword>
<keyword evidence="3" id="KW-1185">Reference proteome</keyword>
<dbReference type="KEGG" id="nve:5514899"/>
<protein>
    <submittedName>
        <fullName evidence="2">Uncharacterized protein</fullName>
    </submittedName>
</protein>
<evidence type="ECO:0000313" key="3">
    <source>
        <dbReference type="Proteomes" id="UP000001593"/>
    </source>
</evidence>